<gene>
    <name evidence="2" type="ORF">Pyn_36288</name>
</gene>
<feature type="compositionally biased region" description="Polar residues" evidence="1">
    <location>
        <begin position="41"/>
        <end position="50"/>
    </location>
</feature>
<dbReference type="EMBL" id="PJQY01003831">
    <property type="protein sequence ID" value="PQM34121.1"/>
    <property type="molecule type" value="Genomic_DNA"/>
</dbReference>
<feature type="region of interest" description="Disordered" evidence="1">
    <location>
        <begin position="40"/>
        <end position="111"/>
    </location>
</feature>
<accession>A0A314U9Y0</accession>
<dbReference type="Proteomes" id="UP000250321">
    <property type="component" value="Unassembled WGS sequence"/>
</dbReference>
<evidence type="ECO:0000313" key="2">
    <source>
        <dbReference type="EMBL" id="PQM34121.1"/>
    </source>
</evidence>
<evidence type="ECO:0000313" key="3">
    <source>
        <dbReference type="Proteomes" id="UP000250321"/>
    </source>
</evidence>
<evidence type="ECO:0000256" key="1">
    <source>
        <dbReference type="SAM" id="MobiDB-lite"/>
    </source>
</evidence>
<protein>
    <submittedName>
        <fullName evidence="2">Protein FAR1-RELATED SEQUENCE 5-like</fullName>
    </submittedName>
</protein>
<dbReference type="OrthoDB" id="1928232at2759"/>
<name>A0A314U9Y0_PRUYE</name>
<comment type="caution">
    <text evidence="2">The sequence shown here is derived from an EMBL/GenBank/DDBJ whole genome shotgun (WGS) entry which is preliminary data.</text>
</comment>
<keyword evidence="3" id="KW-1185">Reference proteome</keyword>
<feature type="compositionally biased region" description="Polar residues" evidence="1">
    <location>
        <begin position="58"/>
        <end position="69"/>
    </location>
</feature>
<feature type="compositionally biased region" description="Basic residues" evidence="1">
    <location>
        <begin position="95"/>
        <end position="107"/>
    </location>
</feature>
<sequence>MQKTFDDIKELANSSDDKCMIVMTWMHKLMKEISNYDGVDSRNQQVSQSPIGKKSENDVNGISNSSQRILTPLAVRSKGRPPSKRKQSMTEQAIKRKQQKEKKRKSHKDLAQDFQPVISDAVCLIGDSLTYGCGNVVATQESNIIMKDSKIEQGTQVYMGDNQYPTFSGCNGA</sequence>
<dbReference type="AlphaFoldDB" id="A0A314U9Y0"/>
<proteinExistence type="predicted"/>
<organism evidence="2 3">
    <name type="scientific">Prunus yedoensis var. nudiflora</name>
    <dbReference type="NCBI Taxonomy" id="2094558"/>
    <lineage>
        <taxon>Eukaryota</taxon>
        <taxon>Viridiplantae</taxon>
        <taxon>Streptophyta</taxon>
        <taxon>Embryophyta</taxon>
        <taxon>Tracheophyta</taxon>
        <taxon>Spermatophyta</taxon>
        <taxon>Magnoliopsida</taxon>
        <taxon>eudicotyledons</taxon>
        <taxon>Gunneridae</taxon>
        <taxon>Pentapetalae</taxon>
        <taxon>rosids</taxon>
        <taxon>fabids</taxon>
        <taxon>Rosales</taxon>
        <taxon>Rosaceae</taxon>
        <taxon>Amygdaloideae</taxon>
        <taxon>Amygdaleae</taxon>
        <taxon>Prunus</taxon>
    </lineage>
</organism>
<feature type="compositionally biased region" description="Basic residues" evidence="1">
    <location>
        <begin position="77"/>
        <end position="87"/>
    </location>
</feature>
<reference evidence="2 3" key="1">
    <citation type="submission" date="2018-02" db="EMBL/GenBank/DDBJ databases">
        <title>Draft genome of wild Prunus yedoensis var. nudiflora.</title>
        <authorList>
            <person name="Baek S."/>
            <person name="Kim J.-H."/>
            <person name="Choi K."/>
            <person name="Kim G.-B."/>
            <person name="Cho A."/>
            <person name="Jang H."/>
            <person name="Shin C.-H."/>
            <person name="Yu H.-J."/>
            <person name="Mun J.-H."/>
        </authorList>
    </citation>
    <scope>NUCLEOTIDE SEQUENCE [LARGE SCALE GENOMIC DNA]</scope>
    <source>
        <strain evidence="3">cv. Jeju island</strain>
        <tissue evidence="2">Leaf</tissue>
    </source>
</reference>